<keyword evidence="1" id="KW-0812">Transmembrane</keyword>
<keyword evidence="1" id="KW-0472">Membrane</keyword>
<dbReference type="AlphaFoldDB" id="A0A385JM65"/>
<feature type="transmembrane region" description="Helical" evidence="1">
    <location>
        <begin position="317"/>
        <end position="337"/>
    </location>
</feature>
<evidence type="ECO:0000256" key="1">
    <source>
        <dbReference type="SAM" id="Phobius"/>
    </source>
</evidence>
<proteinExistence type="predicted"/>
<keyword evidence="1" id="KW-1133">Transmembrane helix</keyword>
<accession>A0A385JM65</accession>
<dbReference type="EMBL" id="KY710692">
    <property type="protein sequence ID" value="AXY99432.1"/>
    <property type="molecule type" value="Genomic_DNA"/>
</dbReference>
<dbReference type="InterPro" id="IPR049458">
    <property type="entry name" value="EpsG-like"/>
</dbReference>
<feature type="transmembrane region" description="Helical" evidence="1">
    <location>
        <begin position="6"/>
        <end position="21"/>
    </location>
</feature>
<feature type="transmembrane region" description="Helical" evidence="1">
    <location>
        <begin position="151"/>
        <end position="181"/>
    </location>
</feature>
<feature type="transmembrane region" description="Helical" evidence="1">
    <location>
        <begin position="234"/>
        <end position="252"/>
    </location>
</feature>
<feature type="transmembrane region" description="Helical" evidence="1">
    <location>
        <begin position="264"/>
        <end position="287"/>
    </location>
</feature>
<dbReference type="Pfam" id="PF14897">
    <property type="entry name" value="EpsG"/>
    <property type="match status" value="1"/>
</dbReference>
<feature type="transmembrane region" description="Helical" evidence="1">
    <location>
        <begin position="83"/>
        <end position="105"/>
    </location>
</feature>
<protein>
    <submittedName>
        <fullName evidence="2">Wzy</fullName>
    </submittedName>
</protein>
<feature type="transmembrane region" description="Helical" evidence="1">
    <location>
        <begin position="293"/>
        <end position="310"/>
    </location>
</feature>
<feature type="transmembrane region" description="Helical" evidence="1">
    <location>
        <begin position="188"/>
        <end position="214"/>
    </location>
</feature>
<feature type="transmembrane region" description="Helical" evidence="1">
    <location>
        <begin position="112"/>
        <end position="145"/>
    </location>
</feature>
<name>A0A385JM65_PROVU</name>
<evidence type="ECO:0000313" key="2">
    <source>
        <dbReference type="EMBL" id="AXY99432.1"/>
    </source>
</evidence>
<reference evidence="2" key="1">
    <citation type="journal article" date="2017" name="PLoS ONE">
        <title>Genetic diversity of the O antigens of Proteus species and the development of a suspension array for molecular serotyping.</title>
        <authorList>
            <person name="Yu X."/>
            <person name="Torzewska A."/>
            <person name="Zhang X."/>
            <person name="Yin Z."/>
            <person name="Drzewiecka D."/>
            <person name="Cao H."/>
            <person name="Liu B."/>
            <person name="Knirel Y.A."/>
            <person name="Rozalski A."/>
            <person name="Wang L."/>
        </authorList>
    </citation>
    <scope>NUCLEOTIDE SEQUENCE</scope>
    <source>
        <strain evidence="2">PrK 25/57</strain>
    </source>
</reference>
<organism evidence="2">
    <name type="scientific">Proteus vulgaris</name>
    <dbReference type="NCBI Taxonomy" id="585"/>
    <lineage>
        <taxon>Bacteria</taxon>
        <taxon>Pseudomonadati</taxon>
        <taxon>Pseudomonadota</taxon>
        <taxon>Gammaproteobacteria</taxon>
        <taxon>Enterobacterales</taxon>
        <taxon>Morganellaceae</taxon>
        <taxon>Proteus</taxon>
    </lineage>
</organism>
<feature type="transmembrane region" description="Helical" evidence="1">
    <location>
        <begin position="28"/>
        <end position="45"/>
    </location>
</feature>
<sequence length="377" mass="45589">MIVYYFLLFSFIFFSFLDIIIKKNDKLFITFMMFFFLSFFWGLRYKLGVDWLFYIDEYNQKDHTLSIEYGYKLTSSIFSKLGINYFLFQFFITVFFLFAISYFYGKYSRYKVFCILSLFLFNFIFYIEAIRQVIALSLVIISYRFTIKSKYLISFTLIILASFFHVSALILIISTTLFLLNSDRIYRLLLILLSCFFLLNIVSIYPIDIILFLLKSLVKIPFIEKVYWYTQEKNSILTTSLILKLLVTFVFFRKTKYIEENKIFSFIKYNLIFLLLINLSIGMYGTISTRLEVYYIPILILSLSYIIMLTKDILKKCTLLFLFMSYFSVSFIKVTNIDYFKNHYTPYNNYLIIDEYNKNNYREKAVEQFWQEKKNEQ</sequence>
<dbReference type="RefSeq" id="WP_161749707.1">
    <property type="nucleotide sequence ID" value="NZ_CP195195.1"/>
</dbReference>